<protein>
    <recommendedName>
        <fullName evidence="4">Antirestriction protein ArdA</fullName>
    </recommendedName>
</protein>
<sequence length="224" mass="23822">MAPRSHTDPLSETPELPPCGGGAGAPPMPLPSGAGAPATGGPLMGESEREPAHPGGERPAIYVACLASYNGGTLHGRWIWAEDSYEMRADTSAMLAASPEPGAEEWAIHDHAGFEGARIEEYQSFESVAEIAAFIEERGALGAKVLEHFGQDLNDARKAFEDYCGAYESLADYAEELTAECGPAVPESLRHYIDYAAMGRDMEINGDVFTVQTGHAEVHVFGGR</sequence>
<feature type="compositionally biased region" description="Basic and acidic residues" evidence="1">
    <location>
        <begin position="46"/>
        <end position="56"/>
    </location>
</feature>
<dbReference type="Pfam" id="PF07275">
    <property type="entry name" value="ArdA"/>
    <property type="match status" value="1"/>
</dbReference>
<name>A0ABQ5VBB3_9PROT</name>
<dbReference type="InterPro" id="IPR041895">
    <property type="entry name" value="ArdA_dom1"/>
</dbReference>
<dbReference type="Proteomes" id="UP001161391">
    <property type="component" value="Unassembled WGS sequence"/>
</dbReference>
<gene>
    <name evidence="2" type="ORF">GCM10007853_17450</name>
</gene>
<evidence type="ECO:0000313" key="2">
    <source>
        <dbReference type="EMBL" id="GLQ23871.1"/>
    </source>
</evidence>
<dbReference type="Gene3D" id="3.10.20.480">
    <property type="entry name" value="Antirestriction protein ArdA, domain 1"/>
    <property type="match status" value="1"/>
</dbReference>
<comment type="caution">
    <text evidence="2">The sequence shown here is derived from an EMBL/GenBank/DDBJ whole genome shotgun (WGS) entry which is preliminary data.</text>
</comment>
<proteinExistence type="predicted"/>
<dbReference type="InterPro" id="IPR009899">
    <property type="entry name" value="ArdA"/>
</dbReference>
<dbReference type="Gene3D" id="1.10.10.1190">
    <property type="entry name" value="Antirestriction protein ArdA, domain 3"/>
    <property type="match status" value="1"/>
</dbReference>
<reference evidence="2" key="2">
    <citation type="submission" date="2023-01" db="EMBL/GenBank/DDBJ databases">
        <title>Draft genome sequence of Algimonas ampicilliniresistens strain NBRC 108219.</title>
        <authorList>
            <person name="Sun Q."/>
            <person name="Mori K."/>
        </authorList>
    </citation>
    <scope>NUCLEOTIDE SEQUENCE</scope>
    <source>
        <strain evidence="2">NBRC 108219</strain>
    </source>
</reference>
<keyword evidence="3" id="KW-1185">Reference proteome</keyword>
<reference evidence="2" key="1">
    <citation type="journal article" date="2014" name="Int. J. Syst. Evol. Microbiol.">
        <title>Complete genome of a new Firmicutes species belonging to the dominant human colonic microbiota ('Ruminococcus bicirculans') reveals two chromosomes and a selective capacity to utilize plant glucans.</title>
        <authorList>
            <consortium name="NISC Comparative Sequencing Program"/>
            <person name="Wegmann U."/>
            <person name="Louis P."/>
            <person name="Goesmann A."/>
            <person name="Henrissat B."/>
            <person name="Duncan S.H."/>
            <person name="Flint H.J."/>
        </authorList>
    </citation>
    <scope>NUCLEOTIDE SEQUENCE</scope>
    <source>
        <strain evidence="2">NBRC 108219</strain>
    </source>
</reference>
<organism evidence="2 3">
    <name type="scientific">Algimonas ampicilliniresistens</name>
    <dbReference type="NCBI Taxonomy" id="1298735"/>
    <lineage>
        <taxon>Bacteria</taxon>
        <taxon>Pseudomonadati</taxon>
        <taxon>Pseudomonadota</taxon>
        <taxon>Alphaproteobacteria</taxon>
        <taxon>Maricaulales</taxon>
        <taxon>Robiginitomaculaceae</taxon>
        <taxon>Algimonas</taxon>
    </lineage>
</organism>
<accession>A0ABQ5VBB3</accession>
<evidence type="ECO:0000313" key="3">
    <source>
        <dbReference type="Proteomes" id="UP001161391"/>
    </source>
</evidence>
<evidence type="ECO:0000256" key="1">
    <source>
        <dbReference type="SAM" id="MobiDB-lite"/>
    </source>
</evidence>
<evidence type="ECO:0008006" key="4">
    <source>
        <dbReference type="Google" id="ProtNLM"/>
    </source>
</evidence>
<dbReference type="InterPro" id="IPR041893">
    <property type="entry name" value="ArdA_dom3"/>
</dbReference>
<feature type="region of interest" description="Disordered" evidence="1">
    <location>
        <begin position="1"/>
        <end position="56"/>
    </location>
</feature>
<feature type="compositionally biased region" description="Low complexity" evidence="1">
    <location>
        <begin position="31"/>
        <end position="41"/>
    </location>
</feature>
<dbReference type="EMBL" id="BSNK01000002">
    <property type="protein sequence ID" value="GLQ23871.1"/>
    <property type="molecule type" value="Genomic_DNA"/>
</dbReference>